<evidence type="ECO:0000313" key="2">
    <source>
        <dbReference type="EMBL" id="KIY67767.1"/>
    </source>
</evidence>
<keyword evidence="1" id="KW-1133">Transmembrane helix</keyword>
<keyword evidence="3" id="KW-1185">Reference proteome</keyword>
<keyword evidence="1" id="KW-0812">Transmembrane</keyword>
<name>A0A0D7BB66_9AGAR</name>
<organism evidence="2 3">
    <name type="scientific">Cylindrobasidium torrendii FP15055 ss-10</name>
    <dbReference type="NCBI Taxonomy" id="1314674"/>
    <lineage>
        <taxon>Eukaryota</taxon>
        <taxon>Fungi</taxon>
        <taxon>Dikarya</taxon>
        <taxon>Basidiomycota</taxon>
        <taxon>Agaricomycotina</taxon>
        <taxon>Agaricomycetes</taxon>
        <taxon>Agaricomycetidae</taxon>
        <taxon>Agaricales</taxon>
        <taxon>Marasmiineae</taxon>
        <taxon>Physalacriaceae</taxon>
        <taxon>Cylindrobasidium</taxon>
    </lineage>
</organism>
<dbReference type="Proteomes" id="UP000054007">
    <property type="component" value="Unassembled WGS sequence"/>
</dbReference>
<reference evidence="2 3" key="1">
    <citation type="journal article" date="2015" name="Fungal Genet. Biol.">
        <title>Evolution of novel wood decay mechanisms in Agaricales revealed by the genome sequences of Fistulina hepatica and Cylindrobasidium torrendii.</title>
        <authorList>
            <person name="Floudas D."/>
            <person name="Held B.W."/>
            <person name="Riley R."/>
            <person name="Nagy L.G."/>
            <person name="Koehler G."/>
            <person name="Ransdell A.S."/>
            <person name="Younus H."/>
            <person name="Chow J."/>
            <person name="Chiniquy J."/>
            <person name="Lipzen A."/>
            <person name="Tritt A."/>
            <person name="Sun H."/>
            <person name="Haridas S."/>
            <person name="LaButti K."/>
            <person name="Ohm R.A."/>
            <person name="Kues U."/>
            <person name="Blanchette R.A."/>
            <person name="Grigoriev I.V."/>
            <person name="Minto R.E."/>
            <person name="Hibbett D.S."/>
        </authorList>
    </citation>
    <scope>NUCLEOTIDE SEQUENCE [LARGE SCALE GENOMIC DNA]</scope>
    <source>
        <strain evidence="2 3">FP15055 ss-10</strain>
    </source>
</reference>
<feature type="transmembrane region" description="Helical" evidence="1">
    <location>
        <begin position="34"/>
        <end position="58"/>
    </location>
</feature>
<dbReference type="EMBL" id="KN880517">
    <property type="protein sequence ID" value="KIY67767.1"/>
    <property type="molecule type" value="Genomic_DNA"/>
</dbReference>
<evidence type="ECO:0000313" key="3">
    <source>
        <dbReference type="Proteomes" id="UP000054007"/>
    </source>
</evidence>
<accession>A0A0D7BB66</accession>
<keyword evidence="1" id="KW-0472">Membrane</keyword>
<proteinExistence type="predicted"/>
<sequence length="82" mass="8805">MEDVMRETLSQPVKHYNDASLWSSSESVSSTFCFFVPSGSGVVFGLRFALTFGLMLLLGPATGARASRSRSNLHISRSSSSG</sequence>
<gene>
    <name evidence="2" type="ORF">CYLTODRAFT_280237</name>
</gene>
<evidence type="ECO:0000256" key="1">
    <source>
        <dbReference type="SAM" id="Phobius"/>
    </source>
</evidence>
<protein>
    <submittedName>
        <fullName evidence="2">Uncharacterized protein</fullName>
    </submittedName>
</protein>
<dbReference type="AlphaFoldDB" id="A0A0D7BB66"/>